<evidence type="ECO:0000256" key="9">
    <source>
        <dbReference type="ARBA" id="ARBA00022741"/>
    </source>
</evidence>
<reference evidence="25" key="1">
    <citation type="submission" date="2023-01" db="EMBL/GenBank/DDBJ databases">
        <title>Key to firefly adult light organ development and bioluminescence: homeobox transcription factors regulate luciferase expression and transportation to peroxisome.</title>
        <authorList>
            <person name="Fu X."/>
        </authorList>
    </citation>
    <scope>NUCLEOTIDE SEQUENCE [LARGE SCALE GENOMIC DNA]</scope>
</reference>
<keyword evidence="9 21" id="KW-0547">Nucleotide-binding</keyword>
<dbReference type="GO" id="GO:0004714">
    <property type="term" value="F:transmembrane receptor protein tyrosine kinase activity"/>
    <property type="evidence" value="ECO:0007669"/>
    <property type="project" value="UniProtKB-EC"/>
</dbReference>
<keyword evidence="8" id="KW-0677">Repeat</keyword>
<dbReference type="Gene3D" id="1.10.510.10">
    <property type="entry name" value="Transferase(Phosphotransferase) domain 1"/>
    <property type="match status" value="1"/>
</dbReference>
<evidence type="ECO:0000256" key="3">
    <source>
        <dbReference type="ARBA" id="ARBA00011902"/>
    </source>
</evidence>
<evidence type="ECO:0000313" key="24">
    <source>
        <dbReference type="EMBL" id="KAK4875593.1"/>
    </source>
</evidence>
<evidence type="ECO:0000256" key="4">
    <source>
        <dbReference type="ARBA" id="ARBA00022553"/>
    </source>
</evidence>
<proteinExistence type="predicted"/>
<evidence type="ECO:0000256" key="20">
    <source>
        <dbReference type="ARBA" id="ARBA00056965"/>
    </source>
</evidence>
<dbReference type="PANTHER" id="PTHR24416">
    <property type="entry name" value="TYROSINE-PROTEIN KINASE RECEPTOR"/>
    <property type="match status" value="1"/>
</dbReference>
<dbReference type="GO" id="GO:0005524">
    <property type="term" value="F:ATP binding"/>
    <property type="evidence" value="ECO:0007669"/>
    <property type="project" value="UniProtKB-UniRule"/>
</dbReference>
<keyword evidence="17" id="KW-0325">Glycoprotein</keyword>
<dbReference type="GO" id="GO:0050793">
    <property type="term" value="P:regulation of developmental process"/>
    <property type="evidence" value="ECO:0007669"/>
    <property type="project" value="UniProtKB-ARBA"/>
</dbReference>
<evidence type="ECO:0000313" key="25">
    <source>
        <dbReference type="Proteomes" id="UP001353858"/>
    </source>
</evidence>
<feature type="binding site" evidence="21">
    <location>
        <position position="389"/>
    </location>
    <ligand>
        <name>ATP</name>
        <dbReference type="ChEBI" id="CHEBI:30616"/>
    </ligand>
</feature>
<keyword evidence="13 22" id="KW-0472">Membrane</keyword>
<dbReference type="InterPro" id="IPR011009">
    <property type="entry name" value="Kinase-like_dom_sf"/>
</dbReference>
<evidence type="ECO:0000256" key="16">
    <source>
        <dbReference type="ARBA" id="ARBA00023170"/>
    </source>
</evidence>
<evidence type="ECO:0000256" key="21">
    <source>
        <dbReference type="PROSITE-ProRule" id="PRU10141"/>
    </source>
</evidence>
<comment type="subcellular location">
    <subcellularLocation>
        <location evidence="2">Endomembrane system</location>
    </subcellularLocation>
    <subcellularLocation>
        <location evidence="1">Membrane</location>
        <topology evidence="1">Single-pass membrane protein</topology>
    </subcellularLocation>
</comment>
<keyword evidence="18" id="KW-0393">Immunoglobulin domain</keyword>
<dbReference type="Proteomes" id="UP001353858">
    <property type="component" value="Unassembled WGS sequence"/>
</dbReference>
<dbReference type="PANTHER" id="PTHR24416:SF594">
    <property type="entry name" value="PROTEIN KINASE DOMAIN-CONTAINING PROTEIN"/>
    <property type="match status" value="1"/>
</dbReference>
<keyword evidence="25" id="KW-1185">Reference proteome</keyword>
<name>A0AAN7SM99_9COLE</name>
<keyword evidence="14" id="KW-0829">Tyrosine-protein kinase</keyword>
<dbReference type="Gene3D" id="3.30.200.20">
    <property type="entry name" value="Phosphorylase Kinase, domain 1"/>
    <property type="match status" value="1"/>
</dbReference>
<keyword evidence="5" id="KW-0808">Transferase</keyword>
<keyword evidence="10" id="KW-0418">Kinase</keyword>
<dbReference type="InterPro" id="IPR017441">
    <property type="entry name" value="Protein_kinase_ATP_BS"/>
</dbReference>
<dbReference type="InterPro" id="IPR000719">
    <property type="entry name" value="Prot_kinase_dom"/>
</dbReference>
<feature type="transmembrane region" description="Helical" evidence="22">
    <location>
        <begin position="262"/>
        <end position="284"/>
    </location>
</feature>
<comment type="catalytic activity">
    <reaction evidence="19">
        <text>L-tyrosyl-[protein] + ATP = O-phospho-L-tyrosyl-[protein] + ADP + H(+)</text>
        <dbReference type="Rhea" id="RHEA:10596"/>
        <dbReference type="Rhea" id="RHEA-COMP:10136"/>
        <dbReference type="Rhea" id="RHEA-COMP:20101"/>
        <dbReference type="ChEBI" id="CHEBI:15378"/>
        <dbReference type="ChEBI" id="CHEBI:30616"/>
        <dbReference type="ChEBI" id="CHEBI:46858"/>
        <dbReference type="ChEBI" id="CHEBI:61978"/>
        <dbReference type="ChEBI" id="CHEBI:456216"/>
        <dbReference type="EC" id="2.7.10.1"/>
    </reaction>
</comment>
<keyword evidence="11 21" id="KW-0067">ATP-binding</keyword>
<evidence type="ECO:0000259" key="23">
    <source>
        <dbReference type="PROSITE" id="PS50011"/>
    </source>
</evidence>
<dbReference type="GO" id="GO:0005886">
    <property type="term" value="C:plasma membrane"/>
    <property type="evidence" value="ECO:0007669"/>
    <property type="project" value="TreeGrafter"/>
</dbReference>
<evidence type="ECO:0000256" key="10">
    <source>
        <dbReference type="ARBA" id="ARBA00022777"/>
    </source>
</evidence>
<protein>
    <recommendedName>
        <fullName evidence="3">receptor protein-tyrosine kinase</fullName>
        <ecNumber evidence="3">2.7.10.1</ecNumber>
    </recommendedName>
</protein>
<dbReference type="FunFam" id="1.10.510.10:FF:001512">
    <property type="entry name" value="Receptor tyrosine-protein kinase erbB-2"/>
    <property type="match status" value="1"/>
</dbReference>
<dbReference type="GO" id="GO:0051130">
    <property type="term" value="P:positive regulation of cellular component organization"/>
    <property type="evidence" value="ECO:0007669"/>
    <property type="project" value="UniProtKB-ARBA"/>
</dbReference>
<dbReference type="InterPro" id="IPR001245">
    <property type="entry name" value="Ser-Thr/Tyr_kinase_cat_dom"/>
</dbReference>
<sequence>MNSRKWHKFQGFICVFAKRNTLCRNLIRNCVVIFVLLTVSSYDVKVHGASVRDSTETFHVLEKEISLSEITNEDLIDNEEEDYDDNYYNSSSLELLKKNGGGVSNIKIMPEYEPQRNKIILNVSWDKPIECVGKKCSCRHLRPQVDNISVVEYSPGKLNISWEINRKGINETTFNITKILFEYRPIATKDKHPFTALTNFNVSINLDYFTVEEAYNLFTLHQPYELQATFYNTFDCKVINYTNFTINAVELHDAAQHTFKGFTWEIALLTIIVAIVILIFVYLIRRNRMILKEIMHDPCSLRFIRSQSNVEERMASYIVMPTARKREQEEINPLYIEKEIAEGRADQYEFPRSRLKLLKEVGEGAFGQVYLAKALNIDNKLGYTYVAVKTLRERAPDEEKMDFLKEISILKKIGDHPNIVKIFGCCQLKEPYLMIMEFVPCGDLRRYLLDLREKWKKQRNKDDTTPVFGETSDSSYVLPNVSRGRMVSEGPSLAETEYSNISSDGLPTPTDYYVDRVESSLDHTELQNFALQIAKGMEHLEKIPIAHRDLAARNILINEFKVLKVSDFGMSKIGPYVNSKRTKMPLRWMSLESIENNFYDSKSDVWSFAVVLWEIGTLGAFPYDTVMDGMVLPYLQNGKRLQRPEVCTDELYSLMLKCWLRNPKQRPSFKELVELLDLKKKNVYVDFGQLNPLYIFPPSKE</sequence>
<feature type="domain" description="Protein kinase" evidence="23">
    <location>
        <begin position="355"/>
        <end position="685"/>
    </location>
</feature>
<evidence type="ECO:0000256" key="19">
    <source>
        <dbReference type="ARBA" id="ARBA00051243"/>
    </source>
</evidence>
<dbReference type="InterPro" id="IPR020635">
    <property type="entry name" value="Tyr_kinase_cat_dom"/>
</dbReference>
<dbReference type="SMART" id="SM00219">
    <property type="entry name" value="TyrKc"/>
    <property type="match status" value="1"/>
</dbReference>
<gene>
    <name evidence="24" type="ORF">RN001_012015</name>
</gene>
<dbReference type="AlphaFoldDB" id="A0AAN7SM99"/>
<accession>A0AAN7SM99</accession>
<evidence type="ECO:0000256" key="22">
    <source>
        <dbReference type="SAM" id="Phobius"/>
    </source>
</evidence>
<organism evidence="24 25">
    <name type="scientific">Aquatica leii</name>
    <dbReference type="NCBI Taxonomy" id="1421715"/>
    <lineage>
        <taxon>Eukaryota</taxon>
        <taxon>Metazoa</taxon>
        <taxon>Ecdysozoa</taxon>
        <taxon>Arthropoda</taxon>
        <taxon>Hexapoda</taxon>
        <taxon>Insecta</taxon>
        <taxon>Pterygota</taxon>
        <taxon>Neoptera</taxon>
        <taxon>Endopterygota</taxon>
        <taxon>Coleoptera</taxon>
        <taxon>Polyphaga</taxon>
        <taxon>Elateriformia</taxon>
        <taxon>Elateroidea</taxon>
        <taxon>Lampyridae</taxon>
        <taxon>Luciolinae</taxon>
        <taxon>Aquatica</taxon>
    </lineage>
</organism>
<evidence type="ECO:0000256" key="7">
    <source>
        <dbReference type="ARBA" id="ARBA00022729"/>
    </source>
</evidence>
<dbReference type="SUPFAM" id="SSF56112">
    <property type="entry name" value="Protein kinase-like (PK-like)"/>
    <property type="match status" value="1"/>
</dbReference>
<evidence type="ECO:0000256" key="8">
    <source>
        <dbReference type="ARBA" id="ARBA00022737"/>
    </source>
</evidence>
<keyword evidence="12 22" id="KW-1133">Transmembrane helix</keyword>
<keyword evidence="6 22" id="KW-0812">Transmembrane</keyword>
<keyword evidence="7" id="KW-0732">Signal</keyword>
<dbReference type="GO" id="GO:0048468">
    <property type="term" value="P:cell development"/>
    <property type="evidence" value="ECO:0007669"/>
    <property type="project" value="UniProtKB-ARBA"/>
</dbReference>
<dbReference type="GO" id="GO:0043235">
    <property type="term" value="C:receptor complex"/>
    <property type="evidence" value="ECO:0007669"/>
    <property type="project" value="TreeGrafter"/>
</dbReference>
<keyword evidence="16" id="KW-0675">Receptor</keyword>
<dbReference type="GO" id="GO:0030182">
    <property type="term" value="P:neuron differentiation"/>
    <property type="evidence" value="ECO:0007669"/>
    <property type="project" value="UniProtKB-ARBA"/>
</dbReference>
<keyword evidence="15" id="KW-1015">Disulfide bond</keyword>
<dbReference type="InterPro" id="IPR050122">
    <property type="entry name" value="RTK"/>
</dbReference>
<dbReference type="EMBL" id="JARPUR010000005">
    <property type="protein sequence ID" value="KAK4875593.1"/>
    <property type="molecule type" value="Genomic_DNA"/>
</dbReference>
<evidence type="ECO:0000256" key="13">
    <source>
        <dbReference type="ARBA" id="ARBA00023136"/>
    </source>
</evidence>
<keyword evidence="4" id="KW-0597">Phosphoprotein</keyword>
<evidence type="ECO:0000256" key="12">
    <source>
        <dbReference type="ARBA" id="ARBA00022989"/>
    </source>
</evidence>
<evidence type="ECO:0000256" key="1">
    <source>
        <dbReference type="ARBA" id="ARBA00004167"/>
    </source>
</evidence>
<dbReference type="Pfam" id="PF07714">
    <property type="entry name" value="PK_Tyr_Ser-Thr"/>
    <property type="match status" value="1"/>
</dbReference>
<comment type="caution">
    <text evidence="24">The sequence shown here is derived from an EMBL/GenBank/DDBJ whole genome shotgun (WGS) entry which is preliminary data.</text>
</comment>
<evidence type="ECO:0000256" key="15">
    <source>
        <dbReference type="ARBA" id="ARBA00023157"/>
    </source>
</evidence>
<dbReference type="PROSITE" id="PS00107">
    <property type="entry name" value="PROTEIN_KINASE_ATP"/>
    <property type="match status" value="1"/>
</dbReference>
<dbReference type="PROSITE" id="PS50011">
    <property type="entry name" value="PROTEIN_KINASE_DOM"/>
    <property type="match status" value="1"/>
</dbReference>
<comment type="function">
    <text evidence="20">Receptor for basic fibroblast growth factor.</text>
</comment>
<dbReference type="GO" id="GO:0012505">
    <property type="term" value="C:endomembrane system"/>
    <property type="evidence" value="ECO:0007669"/>
    <property type="project" value="UniProtKB-SubCell"/>
</dbReference>
<dbReference type="FunFam" id="3.30.200.20:FF:000593">
    <property type="entry name" value="Predicted protein"/>
    <property type="match status" value="1"/>
</dbReference>
<dbReference type="CDD" id="cd00192">
    <property type="entry name" value="PTKc"/>
    <property type="match status" value="1"/>
</dbReference>
<evidence type="ECO:0000256" key="11">
    <source>
        <dbReference type="ARBA" id="ARBA00022840"/>
    </source>
</evidence>
<dbReference type="EC" id="2.7.10.1" evidence="3"/>
<evidence type="ECO:0000256" key="17">
    <source>
        <dbReference type="ARBA" id="ARBA00023180"/>
    </source>
</evidence>
<evidence type="ECO:0000256" key="6">
    <source>
        <dbReference type="ARBA" id="ARBA00022692"/>
    </source>
</evidence>
<evidence type="ECO:0000256" key="2">
    <source>
        <dbReference type="ARBA" id="ARBA00004308"/>
    </source>
</evidence>
<evidence type="ECO:0000256" key="14">
    <source>
        <dbReference type="ARBA" id="ARBA00023137"/>
    </source>
</evidence>
<dbReference type="SMART" id="SM00220">
    <property type="entry name" value="S_TKc"/>
    <property type="match status" value="1"/>
</dbReference>
<evidence type="ECO:0000256" key="18">
    <source>
        <dbReference type="ARBA" id="ARBA00023319"/>
    </source>
</evidence>
<evidence type="ECO:0000256" key="5">
    <source>
        <dbReference type="ARBA" id="ARBA00022679"/>
    </source>
</evidence>
<dbReference type="GO" id="GO:0007169">
    <property type="term" value="P:cell surface receptor protein tyrosine kinase signaling pathway"/>
    <property type="evidence" value="ECO:0007669"/>
    <property type="project" value="TreeGrafter"/>
</dbReference>